<dbReference type="PANTHER" id="PTHR32432:SF3">
    <property type="entry name" value="ETHANOLAMINE UTILIZATION PROTEIN EUTJ"/>
    <property type="match status" value="1"/>
</dbReference>
<proteinExistence type="inferred from homology"/>
<dbReference type="InterPro" id="IPR043129">
    <property type="entry name" value="ATPase_NBD"/>
</dbReference>
<dbReference type="InterPro" id="IPR050696">
    <property type="entry name" value="FtsA/MreB"/>
</dbReference>
<comment type="similarity">
    <text evidence="1">Belongs to the heat shock protein 70 family.</text>
</comment>
<evidence type="ECO:0000313" key="6">
    <source>
        <dbReference type="Proteomes" id="UP000005392"/>
    </source>
</evidence>
<dbReference type="STRING" id="76859.RN98_01230"/>
<evidence type="ECO:0000256" key="1">
    <source>
        <dbReference type="ARBA" id="ARBA00007381"/>
    </source>
</evidence>
<dbReference type="EMBL" id="AFQD01000576">
    <property type="protein sequence ID" value="EGQ77257.1"/>
    <property type="molecule type" value="Genomic_DNA"/>
</dbReference>
<evidence type="ECO:0000256" key="2">
    <source>
        <dbReference type="ARBA" id="ARBA00022741"/>
    </source>
</evidence>
<dbReference type="Pfam" id="PF00012">
    <property type="entry name" value="HSP70"/>
    <property type="match status" value="1"/>
</dbReference>
<dbReference type="InterPro" id="IPR018181">
    <property type="entry name" value="Heat_shock_70_CS"/>
</dbReference>
<comment type="caution">
    <text evidence="5">The sequence shown here is derived from an EMBL/GenBank/DDBJ whole genome shotgun (WGS) entry which is preliminary data.</text>
</comment>
<evidence type="ECO:0000313" key="5">
    <source>
        <dbReference type="EMBL" id="EGQ77257.1"/>
    </source>
</evidence>
<dbReference type="HOGENOM" id="CLU_088869_0_0_0"/>
<dbReference type="Gene3D" id="3.30.420.40">
    <property type="match status" value="2"/>
</dbReference>
<evidence type="ECO:0000256" key="3">
    <source>
        <dbReference type="ARBA" id="ARBA00022840"/>
    </source>
</evidence>
<feature type="domain" description="SHS2" evidence="4">
    <location>
        <begin position="45"/>
        <end position="151"/>
    </location>
</feature>
<dbReference type="Proteomes" id="UP000005392">
    <property type="component" value="Unassembled WGS sequence"/>
</dbReference>
<dbReference type="PANTHER" id="PTHR32432">
    <property type="entry name" value="CELL DIVISION PROTEIN FTSA-RELATED"/>
    <property type="match status" value="1"/>
</dbReference>
<protein>
    <submittedName>
        <fullName evidence="5">Ethanolamine utilization protein</fullName>
    </submittedName>
</protein>
<dbReference type="SUPFAM" id="SSF53067">
    <property type="entry name" value="Actin-like ATPase domain"/>
    <property type="match status" value="2"/>
</dbReference>
<dbReference type="PATRIC" id="fig|997347.4.peg.2259"/>
<keyword evidence="3" id="KW-0067">ATP-binding</keyword>
<dbReference type="GO" id="GO:0005524">
    <property type="term" value="F:ATP binding"/>
    <property type="evidence" value="ECO:0007669"/>
    <property type="project" value="UniProtKB-KW"/>
</dbReference>
<dbReference type="PROSITE" id="PS00329">
    <property type="entry name" value="HSP70_2"/>
    <property type="match status" value="1"/>
</dbReference>
<keyword evidence="2" id="KW-0547">Nucleotide-binding</keyword>
<dbReference type="CDD" id="cd24047">
    <property type="entry name" value="ASKHA_NBD_EutJ"/>
    <property type="match status" value="1"/>
</dbReference>
<dbReference type="GO" id="GO:0051301">
    <property type="term" value="P:cell division"/>
    <property type="evidence" value="ECO:0007669"/>
    <property type="project" value="InterPro"/>
</dbReference>
<dbReference type="InterPro" id="IPR003494">
    <property type="entry name" value="SHS2_FtsA"/>
</dbReference>
<feature type="non-terminal residue" evidence="5">
    <location>
        <position position="1"/>
    </location>
</feature>
<evidence type="ECO:0000259" key="4">
    <source>
        <dbReference type="SMART" id="SM00842"/>
    </source>
</evidence>
<accession>F9ERH0</accession>
<dbReference type="NCBIfam" id="NF011660">
    <property type="entry name" value="PRK15080.1"/>
    <property type="match status" value="1"/>
</dbReference>
<gene>
    <name evidence="5" type="primary">eutJ</name>
    <name evidence="5" type="ORF">HMPREF9094_2525</name>
</gene>
<keyword evidence="6" id="KW-1185">Reference proteome</keyword>
<dbReference type="InterPro" id="IPR013366">
    <property type="entry name" value="EutJ"/>
</dbReference>
<organism evidence="5 6">
    <name type="scientific">Fusobacterium animalis ATCC 51191</name>
    <dbReference type="NCBI Taxonomy" id="997347"/>
    <lineage>
        <taxon>Bacteria</taxon>
        <taxon>Fusobacteriati</taxon>
        <taxon>Fusobacteriota</taxon>
        <taxon>Fusobacteriia</taxon>
        <taxon>Fusobacteriales</taxon>
        <taxon>Fusobacteriaceae</taxon>
        <taxon>Fusobacterium</taxon>
    </lineage>
</organism>
<sequence>IINIVFFIKCKGDTKMNLNKVNKYIKDFEKTITKPKTNFDKSKFYVGVDLGTANIVITILDKNGNPVAGATQCSRVVRDGIVVDFMGAISIVKKLKQDLEEKLGIEITEGCTAIPPGVEQGSVKAIVNVIESAGIDILKVIDEPTAASYVLGITDGVVVDLGGGTTGISILEKGKVVFVADEPTGGTHMTLVLAGSYGVDFETAEDIKTDKKKEKEVFTQITPVLEKMAFIVKKYIKGYKVKDVFLVGGACSFADSEKIFEKELGLNIYKPYMPIYITPIGIALAGMKD</sequence>
<name>F9ERH0_9FUSO</name>
<dbReference type="NCBIfam" id="TIGR02529">
    <property type="entry name" value="EutJ"/>
    <property type="match status" value="1"/>
</dbReference>
<dbReference type="AlphaFoldDB" id="F9ERH0"/>
<dbReference type="InterPro" id="IPR013126">
    <property type="entry name" value="Hsp_70_fam"/>
</dbReference>
<reference evidence="5 6" key="1">
    <citation type="submission" date="2011-05" db="EMBL/GenBank/DDBJ databases">
        <authorList>
            <person name="Muzny D."/>
            <person name="Qin X."/>
            <person name="Deng J."/>
            <person name="Jiang H."/>
            <person name="Liu Y."/>
            <person name="Qu J."/>
            <person name="Song X.-Z."/>
            <person name="Zhang L."/>
            <person name="Thornton R."/>
            <person name="Coyle M."/>
            <person name="Francisco L."/>
            <person name="Jackson L."/>
            <person name="Javaid M."/>
            <person name="Korchina V."/>
            <person name="Kovar C."/>
            <person name="Mata R."/>
            <person name="Mathew T."/>
            <person name="Ngo R."/>
            <person name="Nguyen L."/>
            <person name="Nguyen N."/>
            <person name="Okwuonu G."/>
            <person name="Ongeri F."/>
            <person name="Pham C."/>
            <person name="Simmons D."/>
            <person name="Wilczek-Boney K."/>
            <person name="Hale W."/>
            <person name="Jakkamsetti A."/>
            <person name="Pham P."/>
            <person name="Ruth R."/>
            <person name="San Lucas F."/>
            <person name="Warren J."/>
            <person name="Zhang J."/>
            <person name="Zhao Z."/>
            <person name="Zhou C."/>
            <person name="Zhu D."/>
            <person name="Lee S."/>
            <person name="Bess C."/>
            <person name="Blankenburg K."/>
            <person name="Forbes L."/>
            <person name="Fu Q."/>
            <person name="Gubbala S."/>
            <person name="Hirani K."/>
            <person name="Jayaseelan J.C."/>
            <person name="Lara F."/>
            <person name="Munidasa M."/>
            <person name="Palculict T."/>
            <person name="Patil S."/>
            <person name="Pu L.-L."/>
            <person name="Saada N."/>
            <person name="Tang L."/>
            <person name="Weissenberger G."/>
            <person name="Zhu Y."/>
            <person name="Hemphill L."/>
            <person name="Shang Y."/>
            <person name="Youmans B."/>
            <person name="Ayvaz T."/>
            <person name="Ross M."/>
            <person name="Santibanez J."/>
            <person name="Aqrawi P."/>
            <person name="Gross S."/>
            <person name="Joshi V."/>
            <person name="Fowler G."/>
            <person name="Nazareth L."/>
            <person name="Reid J."/>
            <person name="Worley K."/>
            <person name="Petrosino J."/>
            <person name="Highlander S."/>
            <person name="Gibbs R."/>
        </authorList>
    </citation>
    <scope>NUCLEOTIDE SEQUENCE [LARGE SCALE GENOMIC DNA]</scope>
    <source>
        <strain evidence="5 6">ATCC 51191</strain>
    </source>
</reference>
<dbReference type="GO" id="GO:0140662">
    <property type="term" value="F:ATP-dependent protein folding chaperone"/>
    <property type="evidence" value="ECO:0007669"/>
    <property type="project" value="InterPro"/>
</dbReference>
<dbReference type="SMART" id="SM00842">
    <property type="entry name" value="FtsA"/>
    <property type="match status" value="1"/>
</dbReference>